<dbReference type="GO" id="GO:0030158">
    <property type="term" value="F:protein xylosyltransferase activity"/>
    <property type="evidence" value="ECO:0007669"/>
    <property type="project" value="InterPro"/>
</dbReference>
<dbReference type="Pfam" id="PF02485">
    <property type="entry name" value="Branch"/>
    <property type="match status" value="1"/>
</dbReference>
<evidence type="ECO:0000313" key="15">
    <source>
        <dbReference type="EMBL" id="REE96155.1"/>
    </source>
</evidence>
<dbReference type="PANTHER" id="PTHR46025">
    <property type="entry name" value="XYLOSYLTRANSFERASE OXT"/>
    <property type="match status" value="1"/>
</dbReference>
<dbReference type="PANTHER" id="PTHR46025:SF3">
    <property type="entry name" value="XYLOSYLTRANSFERASE OXT"/>
    <property type="match status" value="1"/>
</dbReference>
<proteinExistence type="predicted"/>
<evidence type="ECO:0000256" key="5">
    <source>
        <dbReference type="ARBA" id="ARBA00022692"/>
    </source>
</evidence>
<dbReference type="GO" id="GO:0046872">
    <property type="term" value="F:metal ion binding"/>
    <property type="evidence" value="ECO:0007669"/>
    <property type="project" value="UniProtKB-KW"/>
</dbReference>
<dbReference type="EMBL" id="QTTT01000001">
    <property type="protein sequence ID" value="REE96155.1"/>
    <property type="molecule type" value="Genomic_DNA"/>
</dbReference>
<dbReference type="InterPro" id="IPR043538">
    <property type="entry name" value="XYLT"/>
</dbReference>
<reference evidence="15 16" key="1">
    <citation type="submission" date="2018-08" db="EMBL/GenBank/DDBJ databases">
        <title>Sequencing the genomes of 1000 actinobacteria strains.</title>
        <authorList>
            <person name="Klenk H.-P."/>
        </authorList>
    </citation>
    <scope>NUCLEOTIDE SEQUENCE [LARGE SCALE GENOMIC DNA]</scope>
    <source>
        <strain evidence="15 16">DSM 43927</strain>
    </source>
</reference>
<keyword evidence="6" id="KW-0479">Metal-binding</keyword>
<evidence type="ECO:0000256" key="4">
    <source>
        <dbReference type="ARBA" id="ARBA00022679"/>
    </source>
</evidence>
<keyword evidence="5" id="KW-0812">Transmembrane</keyword>
<keyword evidence="4" id="KW-0808">Transferase</keyword>
<dbReference type="Proteomes" id="UP000256661">
    <property type="component" value="Unassembled WGS sequence"/>
</dbReference>
<evidence type="ECO:0000256" key="9">
    <source>
        <dbReference type="ARBA" id="ARBA00022989"/>
    </source>
</evidence>
<evidence type="ECO:0000256" key="13">
    <source>
        <dbReference type="ARBA" id="ARBA00023180"/>
    </source>
</evidence>
<evidence type="ECO:0000256" key="7">
    <source>
        <dbReference type="ARBA" id="ARBA00022824"/>
    </source>
</evidence>
<name>A0A3D9ST56_9ACTN</name>
<evidence type="ECO:0000256" key="3">
    <source>
        <dbReference type="ARBA" id="ARBA00022676"/>
    </source>
</evidence>
<keyword evidence="3" id="KW-0328">Glycosyltransferase</keyword>
<keyword evidence="13" id="KW-0325">Glycoprotein</keyword>
<keyword evidence="16" id="KW-1185">Reference proteome</keyword>
<dbReference type="InterPro" id="IPR003406">
    <property type="entry name" value="Glyco_trans_14"/>
</dbReference>
<evidence type="ECO:0000256" key="14">
    <source>
        <dbReference type="ARBA" id="ARBA00042865"/>
    </source>
</evidence>
<organism evidence="15 16">
    <name type="scientific">Thermomonospora umbrina</name>
    <dbReference type="NCBI Taxonomy" id="111806"/>
    <lineage>
        <taxon>Bacteria</taxon>
        <taxon>Bacillati</taxon>
        <taxon>Actinomycetota</taxon>
        <taxon>Actinomycetes</taxon>
        <taxon>Streptosporangiales</taxon>
        <taxon>Thermomonosporaceae</taxon>
        <taxon>Thermomonospora</taxon>
    </lineage>
</organism>
<comment type="subcellular location">
    <subcellularLocation>
        <location evidence="2">Endoplasmic reticulum membrane</location>
        <topology evidence="2">Single-pass type II membrane protein</topology>
    </subcellularLocation>
    <subcellularLocation>
        <location evidence="1">Golgi apparatus membrane</location>
        <topology evidence="1">Single-pass type II membrane protein</topology>
    </subcellularLocation>
</comment>
<keyword evidence="10" id="KW-0333">Golgi apparatus</keyword>
<keyword evidence="8" id="KW-0735">Signal-anchor</keyword>
<gene>
    <name evidence="15" type="ORF">DFJ69_1580</name>
</gene>
<keyword evidence="9" id="KW-1133">Transmembrane helix</keyword>
<sequence>MGSGPVVVIILSHRDPDQVSRLAARVASGADTVAVVHHDPEGVPWSAPRSSNILAIPDPRPCRWGRLSLVEAQWRSLEWVTRAIPEFSWALLVSGHDYPIRTMPAIEAELAATRHDAFLRHFPIGDPADDVDPWQAFTRRRYLRRRRLPFSARSVPLPFSRRHPYRDGTGLYVGDMWFNLSAEAVGAILADRPLSDRLLRYLRHAPIPDETFICSMARNVRPALDVADDSKRFIRWSAAQAHPETITSAHLPDLGESDAFFTRKVDMTAHPEVLDALDQLADDRARRGR</sequence>
<evidence type="ECO:0000256" key="2">
    <source>
        <dbReference type="ARBA" id="ARBA00004648"/>
    </source>
</evidence>
<keyword evidence="12" id="KW-1015">Disulfide bond</keyword>
<dbReference type="GO" id="GO:0015012">
    <property type="term" value="P:heparan sulfate proteoglycan biosynthetic process"/>
    <property type="evidence" value="ECO:0007669"/>
    <property type="project" value="TreeGrafter"/>
</dbReference>
<comment type="caution">
    <text evidence="15">The sequence shown here is derived from an EMBL/GenBank/DDBJ whole genome shotgun (WGS) entry which is preliminary data.</text>
</comment>
<evidence type="ECO:0000313" key="16">
    <source>
        <dbReference type="Proteomes" id="UP000256661"/>
    </source>
</evidence>
<dbReference type="GO" id="GO:0050650">
    <property type="term" value="P:chondroitin sulfate proteoglycan biosynthetic process"/>
    <property type="evidence" value="ECO:0007669"/>
    <property type="project" value="TreeGrafter"/>
</dbReference>
<evidence type="ECO:0000256" key="10">
    <source>
        <dbReference type="ARBA" id="ARBA00023034"/>
    </source>
</evidence>
<protein>
    <recommendedName>
        <fullName evidence="14">Peptide O-xylosyltransferase</fullName>
    </recommendedName>
</protein>
<accession>A0A3D9ST56</accession>
<dbReference type="AlphaFoldDB" id="A0A3D9ST56"/>
<evidence type="ECO:0000256" key="11">
    <source>
        <dbReference type="ARBA" id="ARBA00023136"/>
    </source>
</evidence>
<evidence type="ECO:0000256" key="1">
    <source>
        <dbReference type="ARBA" id="ARBA00004323"/>
    </source>
</evidence>
<evidence type="ECO:0000256" key="12">
    <source>
        <dbReference type="ARBA" id="ARBA00023157"/>
    </source>
</evidence>
<evidence type="ECO:0000256" key="6">
    <source>
        <dbReference type="ARBA" id="ARBA00022723"/>
    </source>
</evidence>
<keyword evidence="11" id="KW-0472">Membrane</keyword>
<dbReference type="GO" id="GO:0016020">
    <property type="term" value="C:membrane"/>
    <property type="evidence" value="ECO:0007669"/>
    <property type="project" value="InterPro"/>
</dbReference>
<keyword evidence="7" id="KW-0256">Endoplasmic reticulum</keyword>
<evidence type="ECO:0000256" key="8">
    <source>
        <dbReference type="ARBA" id="ARBA00022968"/>
    </source>
</evidence>